<dbReference type="AlphaFoldDB" id="A0AAW8N990"/>
<feature type="transmembrane region" description="Helical" evidence="1">
    <location>
        <begin position="28"/>
        <end position="47"/>
    </location>
</feature>
<evidence type="ECO:0000313" key="2">
    <source>
        <dbReference type="EMBL" id="MDR7163485.1"/>
    </source>
</evidence>
<sequence>MFTFTTNHLAALESGNGKHSGGAKKTRVFLSIATVAAAGFSGAVIAAPAHASVTSPNGGNELQMGPAGAPYSEEEIRSLQERGDFLGASSRITANQYALGHMY</sequence>
<name>A0AAW8N990_PSEOX</name>
<proteinExistence type="predicted"/>
<dbReference type="RefSeq" id="WP_310110492.1">
    <property type="nucleotide sequence ID" value="NZ_CAXURQ020000001.1"/>
</dbReference>
<organism evidence="2 3">
    <name type="scientific">Pseudarthrobacter oxydans</name>
    <name type="common">Arthrobacter oxydans</name>
    <dbReference type="NCBI Taxonomy" id="1671"/>
    <lineage>
        <taxon>Bacteria</taxon>
        <taxon>Bacillati</taxon>
        <taxon>Actinomycetota</taxon>
        <taxon>Actinomycetes</taxon>
        <taxon>Micrococcales</taxon>
        <taxon>Micrococcaceae</taxon>
        <taxon>Pseudarthrobacter</taxon>
    </lineage>
</organism>
<comment type="caution">
    <text evidence="2">The sequence shown here is derived from an EMBL/GenBank/DDBJ whole genome shotgun (WGS) entry which is preliminary data.</text>
</comment>
<dbReference type="Proteomes" id="UP001262032">
    <property type="component" value="Unassembled WGS sequence"/>
</dbReference>
<evidence type="ECO:0000313" key="3">
    <source>
        <dbReference type="Proteomes" id="UP001262032"/>
    </source>
</evidence>
<reference evidence="2" key="1">
    <citation type="submission" date="2023-07" db="EMBL/GenBank/DDBJ databases">
        <title>Sorghum-associated microbial communities from plants grown in Nebraska, USA.</title>
        <authorList>
            <person name="Schachtman D."/>
        </authorList>
    </citation>
    <scope>NUCLEOTIDE SEQUENCE</scope>
    <source>
        <strain evidence="2">BE261</strain>
    </source>
</reference>
<evidence type="ECO:0000256" key="1">
    <source>
        <dbReference type="SAM" id="Phobius"/>
    </source>
</evidence>
<gene>
    <name evidence="2" type="ORF">J2X12_001499</name>
</gene>
<evidence type="ECO:0008006" key="4">
    <source>
        <dbReference type="Google" id="ProtNLM"/>
    </source>
</evidence>
<protein>
    <recommendedName>
        <fullName evidence="4">DUF4148 domain-containing protein</fullName>
    </recommendedName>
</protein>
<accession>A0AAW8N990</accession>
<keyword evidence="1" id="KW-1133">Transmembrane helix</keyword>
<dbReference type="EMBL" id="JAVDWN010000004">
    <property type="protein sequence ID" value="MDR7163485.1"/>
    <property type="molecule type" value="Genomic_DNA"/>
</dbReference>
<dbReference type="GeneID" id="97421881"/>
<keyword evidence="1" id="KW-0472">Membrane</keyword>
<keyword evidence="1" id="KW-0812">Transmembrane</keyword>